<name>A0A3B3BDL8_ORYME</name>
<sequence>MNGTYLGSPVFQRNTKICLLCSWSTTAQGDIAQCVDPCEHYTVLNYNYSSMYGYCDGNFVSGGWYSFFLGGTRARISDSCEDTCPTSYYLKLAETHPTEYNQSASLSLCYTYTDNCCNYHYPFFIKAKLCYGNFYVYKLFDVYSCYNPYCTGNITRGFGLSASGICNCRLRGSQ</sequence>
<feature type="domain" description="UMOD/GP2/OIT3-like D8C" evidence="3">
    <location>
        <begin position="65"/>
        <end position="150"/>
    </location>
</feature>
<dbReference type="Pfam" id="PF23283">
    <property type="entry name" value="D8C_UMOD"/>
    <property type="match status" value="1"/>
</dbReference>
<keyword evidence="5" id="KW-1185">Reference proteome</keyword>
<accession>A0A3B3BDL8</accession>
<dbReference type="AlphaFoldDB" id="A0A3B3BDL8"/>
<evidence type="ECO:0000259" key="3">
    <source>
        <dbReference type="Pfam" id="PF23283"/>
    </source>
</evidence>
<evidence type="ECO:0000313" key="5">
    <source>
        <dbReference type="Proteomes" id="UP000261560"/>
    </source>
</evidence>
<dbReference type="Ensembl" id="ENSOMET00000010406.1">
    <property type="protein sequence ID" value="ENSOMEP00000003696.1"/>
    <property type="gene ID" value="ENSOMEG00000000105.1"/>
</dbReference>
<keyword evidence="2" id="KW-1015">Disulfide bond</keyword>
<evidence type="ECO:0000313" key="4">
    <source>
        <dbReference type="Ensembl" id="ENSOMEP00000003696.1"/>
    </source>
</evidence>
<protein>
    <recommendedName>
        <fullName evidence="3">UMOD/GP2/OIT3-like D8C domain-containing protein</fullName>
    </recommendedName>
</protein>
<dbReference type="GeneTree" id="ENSGT00940000176947"/>
<dbReference type="InterPro" id="IPR057774">
    <property type="entry name" value="D8C_UMOD/GP2/OIT3-like"/>
</dbReference>
<evidence type="ECO:0000256" key="2">
    <source>
        <dbReference type="ARBA" id="ARBA00023157"/>
    </source>
</evidence>
<reference evidence="4" key="2">
    <citation type="submission" date="2025-09" db="UniProtKB">
        <authorList>
            <consortium name="Ensembl"/>
        </authorList>
    </citation>
    <scope>IDENTIFICATION</scope>
</reference>
<dbReference type="STRING" id="30732.ENSOMEP00000003696"/>
<proteinExistence type="predicted"/>
<dbReference type="Proteomes" id="UP000261560">
    <property type="component" value="Unplaced"/>
</dbReference>
<evidence type="ECO:0000256" key="1">
    <source>
        <dbReference type="ARBA" id="ARBA00022729"/>
    </source>
</evidence>
<keyword evidence="1" id="KW-0732">Signal</keyword>
<dbReference type="PaxDb" id="30732-ENSOMEP00000003696"/>
<organism evidence="4 5">
    <name type="scientific">Oryzias melastigma</name>
    <name type="common">Marine medaka</name>
    <dbReference type="NCBI Taxonomy" id="30732"/>
    <lineage>
        <taxon>Eukaryota</taxon>
        <taxon>Metazoa</taxon>
        <taxon>Chordata</taxon>
        <taxon>Craniata</taxon>
        <taxon>Vertebrata</taxon>
        <taxon>Euteleostomi</taxon>
        <taxon>Actinopterygii</taxon>
        <taxon>Neopterygii</taxon>
        <taxon>Teleostei</taxon>
        <taxon>Neoteleostei</taxon>
        <taxon>Acanthomorphata</taxon>
        <taxon>Ovalentaria</taxon>
        <taxon>Atherinomorphae</taxon>
        <taxon>Beloniformes</taxon>
        <taxon>Adrianichthyidae</taxon>
        <taxon>Oryziinae</taxon>
        <taxon>Oryzias</taxon>
    </lineage>
</organism>
<reference evidence="4" key="1">
    <citation type="submission" date="2025-08" db="UniProtKB">
        <authorList>
            <consortium name="Ensembl"/>
        </authorList>
    </citation>
    <scope>IDENTIFICATION</scope>
</reference>
<dbReference type="OMA" id="FACGTHE"/>